<feature type="binding site" evidence="7">
    <location>
        <position position="176"/>
    </location>
    <ligand>
        <name>S-adenosyl-L-methionine</name>
        <dbReference type="ChEBI" id="CHEBI:59789"/>
    </ligand>
</feature>
<dbReference type="OrthoDB" id="9802090at2"/>
<dbReference type="InterPro" id="IPR003358">
    <property type="entry name" value="tRNA_(Gua-N-7)_MeTrfase_Trmb"/>
</dbReference>
<keyword evidence="9" id="KW-1185">Reference proteome</keyword>
<dbReference type="AlphaFoldDB" id="A0A1B1U494"/>
<feature type="binding site" evidence="7">
    <location>
        <position position="149"/>
    </location>
    <ligand>
        <name>S-adenosyl-L-methionine</name>
        <dbReference type="ChEBI" id="CHEBI:59789"/>
    </ligand>
</feature>
<dbReference type="PROSITE" id="PS51625">
    <property type="entry name" value="SAM_MT_TRMB"/>
    <property type="match status" value="1"/>
</dbReference>
<name>A0A1B1U494_9HELI</name>
<dbReference type="NCBIfam" id="TIGR00091">
    <property type="entry name" value="tRNA (guanosine(46)-N7)-methyltransferase TrmB"/>
    <property type="match status" value="1"/>
</dbReference>
<feature type="binding site" evidence="7">
    <location>
        <position position="202"/>
    </location>
    <ligand>
        <name>substrate</name>
    </ligand>
</feature>
<dbReference type="GO" id="GO:0043527">
    <property type="term" value="C:tRNA methyltransferase complex"/>
    <property type="evidence" value="ECO:0007669"/>
    <property type="project" value="TreeGrafter"/>
</dbReference>
<reference evidence="9" key="1">
    <citation type="submission" date="2016-07" db="EMBL/GenBank/DDBJ databases">
        <authorList>
            <person name="Florea S."/>
            <person name="Webb J.S."/>
            <person name="Jaromczyk J."/>
            <person name="Schardl C.L."/>
        </authorList>
    </citation>
    <scope>NUCLEOTIDE SEQUENCE [LARGE SCALE GENOMIC DNA]</scope>
    <source>
        <strain evidence="9">MIT 01-6242</strain>
    </source>
</reference>
<evidence type="ECO:0000256" key="7">
    <source>
        <dbReference type="HAMAP-Rule" id="MF_01057"/>
    </source>
</evidence>
<dbReference type="RefSeq" id="WP_066338818.1">
    <property type="nucleotide sequence ID" value="NZ_CP016503.1"/>
</dbReference>
<accession>A0A1B1U494</accession>
<dbReference type="HAMAP" id="MF_01057">
    <property type="entry name" value="tRNA_methyltr_TrmB"/>
    <property type="match status" value="1"/>
</dbReference>
<feature type="binding site" evidence="7">
    <location>
        <position position="232"/>
    </location>
    <ligand>
        <name>substrate</name>
    </ligand>
</feature>
<dbReference type="PANTHER" id="PTHR23417:SF14">
    <property type="entry name" value="PENTACOTRIPEPTIDE-REPEAT REGION OF PRORP DOMAIN-CONTAINING PROTEIN"/>
    <property type="match status" value="1"/>
</dbReference>
<dbReference type="STRING" id="222136.BBW65_01610"/>
<comment type="pathway">
    <text evidence="7">tRNA modification; N(7)-methylguanine-tRNA biosynthesis.</text>
</comment>
<protein>
    <recommendedName>
        <fullName evidence="7">tRNA (guanine-N(7)-)-methyltransferase</fullName>
        <ecNumber evidence="7">2.1.1.33</ecNumber>
    </recommendedName>
    <alternativeName>
        <fullName evidence="7">tRNA (guanine(46)-N(7))-methyltransferase</fullName>
    </alternativeName>
    <alternativeName>
        <fullName evidence="7">tRNA(m7G46)-methyltransferase</fullName>
    </alternativeName>
</protein>
<evidence type="ECO:0000256" key="6">
    <source>
        <dbReference type="ARBA" id="ARBA00022694"/>
    </source>
</evidence>
<feature type="binding site" evidence="7">
    <location>
        <position position="124"/>
    </location>
    <ligand>
        <name>S-adenosyl-L-methionine</name>
        <dbReference type="ChEBI" id="CHEBI:59789"/>
    </ligand>
</feature>
<keyword evidence="6 7" id="KW-0819">tRNA processing</keyword>
<comment type="caution">
    <text evidence="7">Lacks conserved residue(s) required for the propagation of feature annotation.</text>
</comment>
<keyword evidence="5 7" id="KW-0949">S-adenosyl-L-methionine</keyword>
<keyword evidence="4 7" id="KW-0808">Transferase</keyword>
<dbReference type="UniPathway" id="UPA00989"/>
<evidence type="ECO:0000256" key="5">
    <source>
        <dbReference type="ARBA" id="ARBA00022691"/>
    </source>
</evidence>
<evidence type="ECO:0000313" key="8">
    <source>
        <dbReference type="EMBL" id="ANV97583.1"/>
    </source>
</evidence>
<comment type="catalytic activity">
    <reaction evidence="1 7">
        <text>guanosine(46) in tRNA + S-adenosyl-L-methionine = N(7)-methylguanosine(46) in tRNA + S-adenosyl-L-homocysteine</text>
        <dbReference type="Rhea" id="RHEA:42708"/>
        <dbReference type="Rhea" id="RHEA-COMP:10188"/>
        <dbReference type="Rhea" id="RHEA-COMP:10189"/>
        <dbReference type="ChEBI" id="CHEBI:57856"/>
        <dbReference type="ChEBI" id="CHEBI:59789"/>
        <dbReference type="ChEBI" id="CHEBI:74269"/>
        <dbReference type="ChEBI" id="CHEBI:74480"/>
        <dbReference type="EC" id="2.1.1.33"/>
    </reaction>
</comment>
<dbReference type="Gene3D" id="3.40.50.150">
    <property type="entry name" value="Vaccinia Virus protein VP39"/>
    <property type="match status" value="1"/>
</dbReference>
<evidence type="ECO:0000256" key="3">
    <source>
        <dbReference type="ARBA" id="ARBA00022603"/>
    </source>
</evidence>
<dbReference type="CDD" id="cd02440">
    <property type="entry name" value="AdoMet_MTases"/>
    <property type="match status" value="1"/>
</dbReference>
<proteinExistence type="inferred from homology"/>
<dbReference type="Pfam" id="PF02390">
    <property type="entry name" value="Methyltransf_4"/>
    <property type="match status" value="1"/>
</dbReference>
<comment type="function">
    <text evidence="2 7">Catalyzes the formation of N(7)-methylguanine at position 46 (m7G46) in tRNA.</text>
</comment>
<dbReference type="Proteomes" id="UP000092884">
    <property type="component" value="Chromosome"/>
</dbReference>
<dbReference type="InterPro" id="IPR055361">
    <property type="entry name" value="tRNA_methyltr_TrmB_bact"/>
</dbReference>
<dbReference type="PANTHER" id="PTHR23417">
    <property type="entry name" value="3-DEOXY-D-MANNO-OCTULOSONIC-ACID TRANSFERASE/TRNA GUANINE-N 7 - -METHYLTRANSFERASE"/>
    <property type="match status" value="1"/>
</dbReference>
<dbReference type="EC" id="2.1.1.33" evidence="7"/>
<keyword evidence="3 7" id="KW-0489">Methyltransferase</keyword>
<evidence type="ECO:0000256" key="1">
    <source>
        <dbReference type="ARBA" id="ARBA00000142"/>
    </source>
</evidence>
<gene>
    <name evidence="7" type="primary">trmB</name>
    <name evidence="8" type="ORF">BBW65_01610</name>
</gene>
<dbReference type="GO" id="GO:0008176">
    <property type="term" value="F:tRNA (guanine(46)-N7)-methyltransferase activity"/>
    <property type="evidence" value="ECO:0007669"/>
    <property type="project" value="UniProtKB-UniRule"/>
</dbReference>
<evidence type="ECO:0000256" key="2">
    <source>
        <dbReference type="ARBA" id="ARBA00003015"/>
    </source>
</evidence>
<organism evidence="8 9">
    <name type="scientific">Helicobacter enhydrae</name>
    <dbReference type="NCBI Taxonomy" id="222136"/>
    <lineage>
        <taxon>Bacteria</taxon>
        <taxon>Pseudomonadati</taxon>
        <taxon>Campylobacterota</taxon>
        <taxon>Epsilonproteobacteria</taxon>
        <taxon>Campylobacterales</taxon>
        <taxon>Helicobacteraceae</taxon>
        <taxon>Helicobacter</taxon>
    </lineage>
</organism>
<comment type="similarity">
    <text evidence="7">Belongs to the class I-like SAM-binding methyltransferase superfamily. TrmB family.</text>
</comment>
<dbReference type="NCBIfam" id="NF010719">
    <property type="entry name" value="PRK14121.1"/>
    <property type="match status" value="1"/>
</dbReference>
<dbReference type="KEGG" id="het:BBW65_01610"/>
<dbReference type="EMBL" id="CP016503">
    <property type="protein sequence ID" value="ANV97583.1"/>
    <property type="molecule type" value="Genomic_DNA"/>
</dbReference>
<dbReference type="InterPro" id="IPR029063">
    <property type="entry name" value="SAM-dependent_MTases_sf"/>
</dbReference>
<evidence type="ECO:0000313" key="9">
    <source>
        <dbReference type="Proteomes" id="UP000092884"/>
    </source>
</evidence>
<sequence>MPHCLATQIECFALPCVQDGYVFEYEVSNPKGESLIFVRFERYEFFIHKRYRHKHQDYILKCKKISAGIPTGIIKGALRILAKHNQKYLISHNLNNDSLRSLLVSPFLKQIEDFLSFDEEFELEIGFGSGRHILQKAQQNPNRLFIGIELYTPSIEQVLNQINLLGLQNLWIVNFDARIFLELLPSNLCHALYVHFPVPWHKKPHRRVWSAGFVQEALRVLREGGKLELRTDDEEYFADAYKILMNEGAFGAYISKNIDKEVVSKYEGRWRRMQKSIYEMQMYALDTSPQKILDLQFDFCALKEVLKEKALGEIAKSFAKISAKKVLQKSFLHINDLYLNQDRCILALSFGDFSQPQSKYVLLEKDEVVYLGGNPLPTEATHSAHFELVQLLRSCFERHH</sequence>
<dbReference type="SUPFAM" id="SSF53335">
    <property type="entry name" value="S-adenosyl-L-methionine-dependent methyltransferases"/>
    <property type="match status" value="1"/>
</dbReference>
<evidence type="ECO:0000256" key="4">
    <source>
        <dbReference type="ARBA" id="ARBA00022679"/>
    </source>
</evidence>